<dbReference type="Proteomes" id="UP001597357">
    <property type="component" value="Unassembled WGS sequence"/>
</dbReference>
<name>A0ABW5SG09_9FLAO</name>
<accession>A0ABW5SG09</accession>
<proteinExistence type="predicted"/>
<dbReference type="RefSeq" id="WP_379048401.1">
    <property type="nucleotide sequence ID" value="NZ_JBHULZ010000041.1"/>
</dbReference>
<reference evidence="2" key="1">
    <citation type="journal article" date="2019" name="Int. J. Syst. Evol. Microbiol.">
        <title>The Global Catalogue of Microorganisms (GCM) 10K type strain sequencing project: providing services to taxonomists for standard genome sequencing and annotation.</title>
        <authorList>
            <consortium name="The Broad Institute Genomics Platform"/>
            <consortium name="The Broad Institute Genome Sequencing Center for Infectious Disease"/>
            <person name="Wu L."/>
            <person name="Ma J."/>
        </authorList>
    </citation>
    <scope>NUCLEOTIDE SEQUENCE [LARGE SCALE GENOMIC DNA]</scope>
    <source>
        <strain evidence="2">KCTC 42255</strain>
    </source>
</reference>
<evidence type="ECO:0000313" key="1">
    <source>
        <dbReference type="EMBL" id="MFD2698620.1"/>
    </source>
</evidence>
<evidence type="ECO:0008006" key="3">
    <source>
        <dbReference type="Google" id="ProtNLM"/>
    </source>
</evidence>
<evidence type="ECO:0000313" key="2">
    <source>
        <dbReference type="Proteomes" id="UP001597357"/>
    </source>
</evidence>
<dbReference type="EMBL" id="JBHULZ010000041">
    <property type="protein sequence ID" value="MFD2698620.1"/>
    <property type="molecule type" value="Genomic_DNA"/>
</dbReference>
<protein>
    <recommendedName>
        <fullName evidence="3">DUF4265 domain-containing protein</fullName>
    </recommendedName>
</protein>
<organism evidence="1 2">
    <name type="scientific">Mesonia sediminis</name>
    <dbReference type="NCBI Taxonomy" id="1703946"/>
    <lineage>
        <taxon>Bacteria</taxon>
        <taxon>Pseudomonadati</taxon>
        <taxon>Bacteroidota</taxon>
        <taxon>Flavobacteriia</taxon>
        <taxon>Flavobacteriales</taxon>
        <taxon>Flavobacteriaceae</taxon>
        <taxon>Mesonia</taxon>
    </lineage>
</organism>
<gene>
    <name evidence="1" type="ORF">ACFSQ0_11505</name>
</gene>
<comment type="caution">
    <text evidence="1">The sequence shown here is derived from an EMBL/GenBank/DDBJ whole genome shotgun (WGS) entry which is preliminary data.</text>
</comment>
<sequence>MLSTEQKKLIYAIAQELDCGMDCYYNVATKELISVPGEGYEMSMDFEMEEFFEEDLERVKEQEEDFIFIEAPDSRTSFAIMESFVDQIDDSRFSTQLQTLLQNKYPFRNFKAKVEGSAYRQAWFDFKQKALERHVAEILDFN</sequence>
<keyword evidence="2" id="KW-1185">Reference proteome</keyword>